<name>A0A0B2A710_9MICO</name>
<accession>A0A0B2A710</accession>
<dbReference type="EMBL" id="JTDK01000010">
    <property type="protein sequence ID" value="KHK97386.1"/>
    <property type="molecule type" value="Genomic_DNA"/>
</dbReference>
<gene>
    <name evidence="2" type="ORF">LK09_11420</name>
</gene>
<evidence type="ECO:0000313" key="3">
    <source>
        <dbReference type="Proteomes" id="UP000031030"/>
    </source>
</evidence>
<sequence>MSIFATNPEEPAETPGVPSEPEHAEAPAEHLDAIVTDAASLGILGVTSVTIPLPSSPATPQD</sequence>
<dbReference type="Proteomes" id="UP000031030">
    <property type="component" value="Unassembled WGS sequence"/>
</dbReference>
<feature type="region of interest" description="Disordered" evidence="1">
    <location>
        <begin position="1"/>
        <end position="27"/>
    </location>
</feature>
<keyword evidence="3" id="KW-1185">Reference proteome</keyword>
<protein>
    <submittedName>
        <fullName evidence="2">Uncharacterized protein</fullName>
    </submittedName>
</protein>
<evidence type="ECO:0000256" key="1">
    <source>
        <dbReference type="SAM" id="MobiDB-lite"/>
    </source>
</evidence>
<reference evidence="2 3" key="1">
    <citation type="submission" date="2014-11" db="EMBL/GenBank/DDBJ databases">
        <title>Genome sequence of Microbacterium mangrovi MUSC 115(T).</title>
        <authorList>
            <person name="Lee L.-H."/>
        </authorList>
    </citation>
    <scope>NUCLEOTIDE SEQUENCE [LARGE SCALE GENOMIC DNA]</scope>
    <source>
        <strain evidence="2 3">MUSC 115</strain>
    </source>
</reference>
<dbReference type="AlphaFoldDB" id="A0A0B2A710"/>
<evidence type="ECO:0000313" key="2">
    <source>
        <dbReference type="EMBL" id="KHK97386.1"/>
    </source>
</evidence>
<dbReference type="RefSeq" id="WP_039399350.1">
    <property type="nucleotide sequence ID" value="NZ_JTDK01000010.1"/>
</dbReference>
<comment type="caution">
    <text evidence="2">The sequence shown here is derived from an EMBL/GenBank/DDBJ whole genome shotgun (WGS) entry which is preliminary data.</text>
</comment>
<dbReference type="STRING" id="1348253.LK09_11420"/>
<proteinExistence type="predicted"/>
<organism evidence="2 3">
    <name type="scientific">Microbacterium mangrovi</name>
    <dbReference type="NCBI Taxonomy" id="1348253"/>
    <lineage>
        <taxon>Bacteria</taxon>
        <taxon>Bacillati</taxon>
        <taxon>Actinomycetota</taxon>
        <taxon>Actinomycetes</taxon>
        <taxon>Micrococcales</taxon>
        <taxon>Microbacteriaceae</taxon>
        <taxon>Microbacterium</taxon>
    </lineage>
</organism>